<protein>
    <submittedName>
        <fullName evidence="4">Alkaline phosphatase family protein</fullName>
    </submittedName>
</protein>
<name>A0AB39L3S1_9MICC</name>
<dbReference type="Gene3D" id="3.40.720.10">
    <property type="entry name" value="Alkaline Phosphatase, subunit A"/>
    <property type="match status" value="2"/>
</dbReference>
<dbReference type="GO" id="GO:0009395">
    <property type="term" value="P:phospholipid catabolic process"/>
    <property type="evidence" value="ECO:0007669"/>
    <property type="project" value="TreeGrafter"/>
</dbReference>
<feature type="compositionally biased region" description="Low complexity" evidence="3">
    <location>
        <begin position="516"/>
        <end position="527"/>
    </location>
</feature>
<dbReference type="AlphaFoldDB" id="A0AB39L3S1"/>
<feature type="compositionally biased region" description="Low complexity" evidence="3">
    <location>
        <begin position="533"/>
        <end position="567"/>
    </location>
</feature>
<evidence type="ECO:0000256" key="2">
    <source>
        <dbReference type="ARBA" id="ARBA00023026"/>
    </source>
</evidence>
<reference evidence="4" key="1">
    <citation type="submission" date="2024-07" db="EMBL/GenBank/DDBJ databases">
        <authorList>
            <person name="fu j."/>
        </authorList>
    </citation>
    <scope>NUCLEOTIDE SEQUENCE</scope>
    <source>
        <strain evidence="4">P10A9</strain>
    </source>
</reference>
<accession>A0AB39L3S1</accession>
<dbReference type="GO" id="GO:0042578">
    <property type="term" value="F:phosphoric ester hydrolase activity"/>
    <property type="evidence" value="ECO:0007669"/>
    <property type="project" value="UniProtKB-ARBA"/>
</dbReference>
<gene>
    <name evidence="4" type="ORF">AB5L97_17270</name>
</gene>
<dbReference type="RefSeq" id="WP_369045595.1">
    <property type="nucleotide sequence ID" value="NZ_CP163302.1"/>
</dbReference>
<dbReference type="InterPro" id="IPR007312">
    <property type="entry name" value="Phosphoesterase"/>
</dbReference>
<dbReference type="PANTHER" id="PTHR31956">
    <property type="entry name" value="NON-SPECIFIC PHOSPHOLIPASE C4-RELATED"/>
    <property type="match status" value="1"/>
</dbReference>
<organism evidence="4">
    <name type="scientific">Sinomonas puerhi</name>
    <dbReference type="NCBI Taxonomy" id="3238584"/>
    <lineage>
        <taxon>Bacteria</taxon>
        <taxon>Bacillati</taxon>
        <taxon>Actinomycetota</taxon>
        <taxon>Actinomycetes</taxon>
        <taxon>Micrococcales</taxon>
        <taxon>Micrococcaceae</taxon>
        <taxon>Sinomonas</taxon>
    </lineage>
</organism>
<feature type="region of interest" description="Disordered" evidence="3">
    <location>
        <begin position="393"/>
        <end position="567"/>
    </location>
</feature>
<evidence type="ECO:0000313" key="4">
    <source>
        <dbReference type="EMBL" id="XDP44995.1"/>
    </source>
</evidence>
<evidence type="ECO:0000256" key="3">
    <source>
        <dbReference type="SAM" id="MobiDB-lite"/>
    </source>
</evidence>
<evidence type="ECO:0000256" key="1">
    <source>
        <dbReference type="ARBA" id="ARBA00022801"/>
    </source>
</evidence>
<dbReference type="KEGG" id="spue:AB5L97_17270"/>
<dbReference type="EMBL" id="CP163302">
    <property type="protein sequence ID" value="XDP44995.1"/>
    <property type="molecule type" value="Genomic_DNA"/>
</dbReference>
<dbReference type="InterPro" id="IPR017850">
    <property type="entry name" value="Alkaline_phosphatase_core_sf"/>
</dbReference>
<feature type="compositionally biased region" description="Low complexity" evidence="3">
    <location>
        <begin position="490"/>
        <end position="507"/>
    </location>
</feature>
<keyword evidence="2" id="KW-0843">Virulence</keyword>
<dbReference type="Pfam" id="PF04185">
    <property type="entry name" value="Phosphoesterase"/>
    <property type="match status" value="1"/>
</dbReference>
<sequence length="567" mass="60204">MAPGLAGIDHIVVLMLENRSFDHMLGYLYHGSGNVSPSGAPFEGLTGTESCPGTDGKPVPVYPIAPTTPDAYFMPGADPGEGFAKANSQLFGTTQPAPGAAPTMTGFVTDYAQAIKDNQAKKWYVVPGTAPSWIMGCYAPETLPVLSGLARGFAVCDHWFSSVPTETMPNRAFTCAGTSQGHMDDVTKSYTVPSIFGLLGQHGIPWKIYGYSKPPLTRLNFPDTQKAPAANIGLFKDFQADAAAGTLPGFAFVEPSWSSTGNSQHPNYSMAAGEQLILDTYHALRSGPGWAKTLLIVTYDEHGGCYDHVPPPSGATPPDSSPGEFGFDFTRFGPRVPTVLVSPLIPAGTVFRVAPGTMPLDHTSILATVEHRFGLPPLTRRDAAAPDVGAALTLSAPPHGRPPRRRLRTHAAGPPRRARRDAVPPRRCPRRAHGEVHARRLRRRLRGVTDRRGAERTTAGTRRRPRAPLPLRRGVESNRPTVLRNRPPIGAEASWGASSASAFAGEALPDPASQEAPPCVSADSCPSSPSPSSPFSRSARPLRPLLAAAAIRTSSTSTPSSSAVTSR</sequence>
<proteinExistence type="predicted"/>
<dbReference type="PANTHER" id="PTHR31956:SF1">
    <property type="entry name" value="NON-SPECIFIC PHOSPHOLIPASE C1"/>
    <property type="match status" value="1"/>
</dbReference>
<keyword evidence="1" id="KW-0378">Hydrolase</keyword>